<name>A0A6C0EXN5_9ZZZZ</name>
<dbReference type="SUPFAM" id="SSF55729">
    <property type="entry name" value="Acyl-CoA N-acyltransferases (Nat)"/>
    <property type="match status" value="1"/>
</dbReference>
<evidence type="ECO:0008006" key="3">
    <source>
        <dbReference type="Google" id="ProtNLM"/>
    </source>
</evidence>
<organism evidence="2">
    <name type="scientific">viral metagenome</name>
    <dbReference type="NCBI Taxonomy" id="1070528"/>
    <lineage>
        <taxon>unclassified sequences</taxon>
        <taxon>metagenomes</taxon>
        <taxon>organismal metagenomes</taxon>
    </lineage>
</organism>
<evidence type="ECO:0000256" key="1">
    <source>
        <dbReference type="SAM" id="MobiDB-lite"/>
    </source>
</evidence>
<reference evidence="2" key="1">
    <citation type="journal article" date="2020" name="Nature">
        <title>Giant virus diversity and host interactions through global metagenomics.</title>
        <authorList>
            <person name="Schulz F."/>
            <person name="Roux S."/>
            <person name="Paez-Espino D."/>
            <person name="Jungbluth S."/>
            <person name="Walsh D.A."/>
            <person name="Denef V.J."/>
            <person name="McMahon K.D."/>
            <person name="Konstantinidis K.T."/>
            <person name="Eloe-Fadrosh E.A."/>
            <person name="Kyrpides N.C."/>
            <person name="Woyke T."/>
        </authorList>
    </citation>
    <scope>NUCLEOTIDE SEQUENCE</scope>
    <source>
        <strain evidence="2">GVMAG-M-3300009161-34</strain>
    </source>
</reference>
<protein>
    <recommendedName>
        <fullName evidence="3">N-acetyltransferase domain-containing protein</fullName>
    </recommendedName>
</protein>
<accession>A0A6C0EXN5</accession>
<evidence type="ECO:0000313" key="2">
    <source>
        <dbReference type="EMBL" id="QHT33000.1"/>
    </source>
</evidence>
<dbReference type="AlphaFoldDB" id="A0A6C0EXN5"/>
<dbReference type="Gene3D" id="3.40.630.30">
    <property type="match status" value="1"/>
</dbReference>
<dbReference type="EMBL" id="MN738956">
    <property type="protein sequence ID" value="QHT33000.1"/>
    <property type="molecule type" value="Genomic_DNA"/>
</dbReference>
<proteinExistence type="predicted"/>
<feature type="compositionally biased region" description="Acidic residues" evidence="1">
    <location>
        <begin position="55"/>
        <end position="69"/>
    </location>
</feature>
<dbReference type="InterPro" id="IPR016181">
    <property type="entry name" value="Acyl_CoA_acyltransferase"/>
</dbReference>
<sequence>MSTTTVELSATAATLSTTTTSQEQGLEFQVCEYDDDAVYTRRPNSPVAAAPAPADESDESDESEEEEEDNGIRRAMSSVPPPPLPTNRVLTVADNVADTETDTNVKRVDFKDEAANIMLLAFLESRGINTSKLVQEHIIKYGSRARVAFNDDGDVVGFALFDNEVAQEMLVGASDTEIKLFIENKPFIFFQLLVVDDPYEAGTTLRNQMWSKRLIKSVTACITKNKKIGIVRVDASNDAEIELYRSCGFYTMADMGVPSYSTKKDNVEVLGFTPLGLAQTTEIFKKFYAQGARF</sequence>
<feature type="region of interest" description="Disordered" evidence="1">
    <location>
        <begin position="39"/>
        <end position="88"/>
    </location>
</feature>